<feature type="region of interest" description="Disordered" evidence="1">
    <location>
        <begin position="14"/>
        <end position="49"/>
    </location>
</feature>
<keyword evidence="3" id="KW-1185">Reference proteome</keyword>
<comment type="caution">
    <text evidence="2">The sequence shown here is derived from an EMBL/GenBank/DDBJ whole genome shotgun (WGS) entry which is preliminary data.</text>
</comment>
<evidence type="ECO:0000256" key="1">
    <source>
        <dbReference type="SAM" id="MobiDB-lite"/>
    </source>
</evidence>
<dbReference type="Proteomes" id="UP001350748">
    <property type="component" value="Unassembled WGS sequence"/>
</dbReference>
<reference evidence="2 3" key="1">
    <citation type="submission" date="2024-02" db="EMBL/GenBank/DDBJ databases">
        <authorList>
            <person name="Grouzdev D."/>
        </authorList>
    </citation>
    <scope>NUCLEOTIDE SEQUENCE [LARGE SCALE GENOMIC DNA]</scope>
    <source>
        <strain evidence="2 3">9N</strain>
    </source>
</reference>
<dbReference type="EMBL" id="JAZHYN010000004">
    <property type="protein sequence ID" value="MEF3365332.1"/>
    <property type="molecule type" value="Genomic_DNA"/>
</dbReference>
<organism evidence="2 3">
    <name type="scientific">Methylocystis borbori</name>
    <dbReference type="NCBI Taxonomy" id="3118750"/>
    <lineage>
        <taxon>Bacteria</taxon>
        <taxon>Pseudomonadati</taxon>
        <taxon>Pseudomonadota</taxon>
        <taxon>Alphaproteobacteria</taxon>
        <taxon>Hyphomicrobiales</taxon>
        <taxon>Methylocystaceae</taxon>
        <taxon>Methylocystis</taxon>
    </lineage>
</organism>
<evidence type="ECO:0000313" key="3">
    <source>
        <dbReference type="Proteomes" id="UP001350748"/>
    </source>
</evidence>
<protein>
    <submittedName>
        <fullName evidence="2">Uncharacterized protein</fullName>
    </submittedName>
</protein>
<evidence type="ECO:0000313" key="2">
    <source>
        <dbReference type="EMBL" id="MEF3365332.1"/>
    </source>
</evidence>
<feature type="compositionally biased region" description="Basic and acidic residues" evidence="1">
    <location>
        <begin position="23"/>
        <end position="34"/>
    </location>
</feature>
<proteinExistence type="predicted"/>
<dbReference type="RefSeq" id="WP_332080239.1">
    <property type="nucleotide sequence ID" value="NZ_JAZHYN010000004.1"/>
</dbReference>
<accession>A0ABU7XE63</accession>
<sequence length="49" mass="5466">MSMDLFRVTGHLPDGGSGLQYRIKRDRDGQERVAGESTLARAAQDDQFL</sequence>
<gene>
    <name evidence="2" type="ORF">V3H18_02160</name>
</gene>
<name>A0ABU7XE63_9HYPH</name>